<dbReference type="Proteomes" id="UP000230251">
    <property type="component" value="Unassembled WGS sequence"/>
</dbReference>
<name>A0A2M8EN81_9BACT</name>
<comment type="caution">
    <text evidence="2">The sequence shown here is derived from an EMBL/GenBank/DDBJ whole genome shotgun (WGS) entry which is preliminary data.</text>
</comment>
<evidence type="ECO:0000313" key="3">
    <source>
        <dbReference type="Proteomes" id="UP000230251"/>
    </source>
</evidence>
<proteinExistence type="predicted"/>
<organism evidence="2 3">
    <name type="scientific">Candidatus Uhrbacteria bacterium CG_4_9_14_0_2_um_filter_41_50</name>
    <dbReference type="NCBI Taxonomy" id="1975031"/>
    <lineage>
        <taxon>Bacteria</taxon>
        <taxon>Candidatus Uhriibacteriota</taxon>
    </lineage>
</organism>
<feature type="compositionally biased region" description="Basic and acidic residues" evidence="1">
    <location>
        <begin position="15"/>
        <end position="51"/>
    </location>
</feature>
<protein>
    <submittedName>
        <fullName evidence="2">Uncharacterized protein</fullName>
    </submittedName>
</protein>
<dbReference type="EMBL" id="PFSI01000067">
    <property type="protein sequence ID" value="PJC24137.1"/>
    <property type="molecule type" value="Genomic_DNA"/>
</dbReference>
<feature type="region of interest" description="Disordered" evidence="1">
    <location>
        <begin position="80"/>
        <end position="124"/>
    </location>
</feature>
<evidence type="ECO:0000256" key="1">
    <source>
        <dbReference type="SAM" id="MobiDB-lite"/>
    </source>
</evidence>
<gene>
    <name evidence="2" type="ORF">CO057_04470</name>
</gene>
<feature type="region of interest" description="Disordered" evidence="1">
    <location>
        <begin position="1"/>
        <end position="51"/>
    </location>
</feature>
<sequence length="124" mass="13788">MQVSKDLVEEPADQGYRDGEQEGSHQLEDTRAQQRRHREEDEAKDEEGLVEDHQRHDLLGLLRVFTLQVVAHHVPVDQVVDCPDEQSGGADVERDGQGQVHGFLQRSADPSRGVADPSGNDAQT</sequence>
<dbReference type="AlphaFoldDB" id="A0A2M8EN81"/>
<reference evidence="3" key="1">
    <citation type="submission" date="2017-09" db="EMBL/GenBank/DDBJ databases">
        <title>Depth-based differentiation of microbial function through sediment-hosted aquifers and enrichment of novel symbionts in the deep terrestrial subsurface.</title>
        <authorList>
            <person name="Probst A.J."/>
            <person name="Ladd B."/>
            <person name="Jarett J.K."/>
            <person name="Geller-Mcgrath D.E."/>
            <person name="Sieber C.M.K."/>
            <person name="Emerson J.B."/>
            <person name="Anantharaman K."/>
            <person name="Thomas B.C."/>
            <person name="Malmstrom R."/>
            <person name="Stieglmeier M."/>
            <person name="Klingl A."/>
            <person name="Woyke T."/>
            <person name="Ryan C.M."/>
            <person name="Banfield J.F."/>
        </authorList>
    </citation>
    <scope>NUCLEOTIDE SEQUENCE [LARGE SCALE GENOMIC DNA]</scope>
</reference>
<accession>A0A2M8EN81</accession>
<evidence type="ECO:0000313" key="2">
    <source>
        <dbReference type="EMBL" id="PJC24137.1"/>
    </source>
</evidence>